<dbReference type="PROSITE" id="PS00527">
    <property type="entry name" value="RIBOSOMAL_S14"/>
    <property type="match status" value="1"/>
</dbReference>
<evidence type="ECO:0000256" key="6">
    <source>
        <dbReference type="ARBA" id="ARBA00023274"/>
    </source>
</evidence>
<accession>A0A918C368</accession>
<keyword evidence="3 9" id="KW-0862">Zinc</keyword>
<dbReference type="EMBL" id="BMQL01000007">
    <property type="protein sequence ID" value="GGR04340.1"/>
    <property type="molecule type" value="Genomic_DNA"/>
</dbReference>
<dbReference type="GO" id="GO:0008270">
    <property type="term" value="F:zinc ion binding"/>
    <property type="evidence" value="ECO:0007669"/>
    <property type="project" value="UniProtKB-UniRule"/>
</dbReference>
<dbReference type="InterPro" id="IPR043140">
    <property type="entry name" value="Ribosomal_uS14_sf"/>
</dbReference>
<dbReference type="Gene3D" id="4.10.830.10">
    <property type="entry name" value="30s Ribosomal Protein S14, Chain N"/>
    <property type="match status" value="1"/>
</dbReference>
<evidence type="ECO:0000313" key="10">
    <source>
        <dbReference type="EMBL" id="GGR04340.1"/>
    </source>
</evidence>
<feature type="binding site" evidence="9">
    <location>
        <position position="27"/>
    </location>
    <ligand>
        <name>Zn(2+)</name>
        <dbReference type="ChEBI" id="CHEBI:29105"/>
    </ligand>
</feature>
<dbReference type="SUPFAM" id="SSF57716">
    <property type="entry name" value="Glucocorticoid receptor-like (DNA-binding domain)"/>
    <property type="match status" value="1"/>
</dbReference>
<dbReference type="GO" id="GO:0019843">
    <property type="term" value="F:rRNA binding"/>
    <property type="evidence" value="ECO:0007669"/>
    <property type="project" value="UniProtKB-UniRule"/>
</dbReference>
<dbReference type="InterPro" id="IPR018271">
    <property type="entry name" value="Ribosomal_uS14_CS"/>
</dbReference>
<dbReference type="GO" id="GO:0005737">
    <property type="term" value="C:cytoplasm"/>
    <property type="evidence" value="ECO:0007669"/>
    <property type="project" value="UniProtKB-ARBA"/>
</dbReference>
<dbReference type="InterPro" id="IPR001209">
    <property type="entry name" value="Ribosomal_uS14"/>
</dbReference>
<keyword evidence="2 9" id="KW-0699">rRNA-binding</keyword>
<dbReference type="GO" id="GO:0006412">
    <property type="term" value="P:translation"/>
    <property type="evidence" value="ECO:0007669"/>
    <property type="project" value="UniProtKB-UniRule"/>
</dbReference>
<feature type="binding site" evidence="9">
    <location>
        <position position="40"/>
    </location>
    <ligand>
        <name>Zn(2+)</name>
        <dbReference type="ChEBI" id="CHEBI:29105"/>
    </ligand>
</feature>
<evidence type="ECO:0000256" key="5">
    <source>
        <dbReference type="ARBA" id="ARBA00022980"/>
    </source>
</evidence>
<reference evidence="10" key="2">
    <citation type="submission" date="2020-09" db="EMBL/GenBank/DDBJ databases">
        <authorList>
            <person name="Sun Q."/>
            <person name="Ohkuma M."/>
        </authorList>
    </citation>
    <scope>NUCLEOTIDE SEQUENCE</scope>
    <source>
        <strain evidence="10">JCM 31311</strain>
    </source>
</reference>
<dbReference type="PANTHER" id="PTHR19836:SF19">
    <property type="entry name" value="SMALL RIBOSOMAL SUBUNIT PROTEIN US14M"/>
    <property type="match status" value="1"/>
</dbReference>
<dbReference type="FunFam" id="4.10.830.10:FF:000001">
    <property type="entry name" value="30S ribosomal protein S14 type Z"/>
    <property type="match status" value="1"/>
</dbReference>
<keyword evidence="1 9" id="KW-0479">Metal-binding</keyword>
<evidence type="ECO:0000313" key="11">
    <source>
        <dbReference type="Proteomes" id="UP000603865"/>
    </source>
</evidence>
<gene>
    <name evidence="9 10" type="primary">rpsZ</name>
    <name evidence="9" type="synonym">rpsN</name>
    <name evidence="10" type="ORF">GCM10008957_16470</name>
</gene>
<proteinExistence type="inferred from homology"/>
<keyword evidence="11" id="KW-1185">Reference proteome</keyword>
<evidence type="ECO:0000256" key="1">
    <source>
        <dbReference type="ARBA" id="ARBA00022723"/>
    </source>
</evidence>
<comment type="caution">
    <text evidence="10">The sequence shown here is derived from an EMBL/GenBank/DDBJ whole genome shotgun (WGS) entry which is preliminary data.</text>
</comment>
<dbReference type="HAMAP" id="MF_01364_B">
    <property type="entry name" value="Ribosomal_uS14_2_B"/>
    <property type="match status" value="1"/>
</dbReference>
<evidence type="ECO:0000256" key="9">
    <source>
        <dbReference type="HAMAP-Rule" id="MF_01364"/>
    </source>
</evidence>
<reference evidence="10" key="1">
    <citation type="journal article" date="2014" name="Int. J. Syst. Evol. Microbiol.">
        <title>Complete genome sequence of Corynebacterium casei LMG S-19264T (=DSM 44701T), isolated from a smear-ripened cheese.</title>
        <authorList>
            <consortium name="US DOE Joint Genome Institute (JGI-PGF)"/>
            <person name="Walter F."/>
            <person name="Albersmeier A."/>
            <person name="Kalinowski J."/>
            <person name="Ruckert C."/>
        </authorList>
    </citation>
    <scope>NUCLEOTIDE SEQUENCE</scope>
    <source>
        <strain evidence="10">JCM 31311</strain>
    </source>
</reference>
<dbReference type="RefSeq" id="WP_189089248.1">
    <property type="nucleotide sequence ID" value="NZ_BMQL01000007.1"/>
</dbReference>
<keyword evidence="4 9" id="KW-0694">RNA-binding</keyword>
<dbReference type="Proteomes" id="UP000603865">
    <property type="component" value="Unassembled WGS sequence"/>
</dbReference>
<sequence>MAKTSKVVKAARGAKFGVQDYNRCSRCGRARSYYRFFGLCRICIRELAHKGELPGVRKASW</sequence>
<keyword evidence="5 9" id="KW-0689">Ribosomal protein</keyword>
<dbReference type="AlphaFoldDB" id="A0A918C368"/>
<dbReference type="GO" id="GO:0003735">
    <property type="term" value="F:structural constituent of ribosome"/>
    <property type="evidence" value="ECO:0007669"/>
    <property type="project" value="InterPro"/>
</dbReference>
<comment type="function">
    <text evidence="9">Binds 16S rRNA, required for the assembly of 30S particles and may also be responsible for determining the conformation of the 16S rRNA at the A site.</text>
</comment>
<comment type="cofactor">
    <cofactor evidence="9">
        <name>Zn(2+)</name>
        <dbReference type="ChEBI" id="CHEBI:29105"/>
    </cofactor>
    <text evidence="9">Binds 1 zinc ion per subunit.</text>
</comment>
<protein>
    <recommendedName>
        <fullName evidence="7 9">Small ribosomal subunit protein uS14</fullName>
    </recommendedName>
</protein>
<feature type="binding site" evidence="9">
    <location>
        <position position="43"/>
    </location>
    <ligand>
        <name>Zn(2+)</name>
        <dbReference type="ChEBI" id="CHEBI:29105"/>
    </ligand>
</feature>
<evidence type="ECO:0000256" key="3">
    <source>
        <dbReference type="ARBA" id="ARBA00022833"/>
    </source>
</evidence>
<dbReference type="InterPro" id="IPR023053">
    <property type="entry name" value="Ribosomal_uS14_bact"/>
</dbReference>
<dbReference type="GO" id="GO:0015935">
    <property type="term" value="C:small ribosomal subunit"/>
    <property type="evidence" value="ECO:0007669"/>
    <property type="project" value="TreeGrafter"/>
</dbReference>
<evidence type="ECO:0000256" key="8">
    <source>
        <dbReference type="ARBA" id="ARBA00060857"/>
    </source>
</evidence>
<comment type="similarity">
    <text evidence="8 9">Belongs to the universal ribosomal protein uS14 family. Zinc-binding uS14 subfamily.</text>
</comment>
<keyword evidence="6 9" id="KW-0687">Ribonucleoprotein</keyword>
<evidence type="ECO:0000256" key="4">
    <source>
        <dbReference type="ARBA" id="ARBA00022884"/>
    </source>
</evidence>
<evidence type="ECO:0000256" key="2">
    <source>
        <dbReference type="ARBA" id="ARBA00022730"/>
    </source>
</evidence>
<evidence type="ECO:0000256" key="7">
    <source>
        <dbReference type="ARBA" id="ARBA00035167"/>
    </source>
</evidence>
<name>A0A918C368_9DEIO</name>
<dbReference type="NCBIfam" id="NF005974">
    <property type="entry name" value="PRK08061.1"/>
    <property type="match status" value="1"/>
</dbReference>
<dbReference type="PANTHER" id="PTHR19836">
    <property type="entry name" value="30S RIBOSOMAL PROTEIN S14"/>
    <property type="match status" value="1"/>
</dbReference>
<feature type="binding site" evidence="9">
    <location>
        <position position="24"/>
    </location>
    <ligand>
        <name>Zn(2+)</name>
        <dbReference type="ChEBI" id="CHEBI:29105"/>
    </ligand>
</feature>
<comment type="subunit">
    <text evidence="9">Part of the 30S ribosomal subunit. Contacts proteins S3 and S10.</text>
</comment>
<dbReference type="Pfam" id="PF00253">
    <property type="entry name" value="Ribosomal_S14"/>
    <property type="match status" value="1"/>
</dbReference>
<organism evidence="10 11">
    <name type="scientific">Deinococcus ruber</name>
    <dbReference type="NCBI Taxonomy" id="1848197"/>
    <lineage>
        <taxon>Bacteria</taxon>
        <taxon>Thermotogati</taxon>
        <taxon>Deinococcota</taxon>
        <taxon>Deinococci</taxon>
        <taxon>Deinococcales</taxon>
        <taxon>Deinococcaceae</taxon>
        <taxon>Deinococcus</taxon>
    </lineage>
</organism>